<feature type="region of interest" description="Disordered" evidence="1">
    <location>
        <begin position="1"/>
        <end position="23"/>
    </location>
</feature>
<protein>
    <submittedName>
        <fullName evidence="2">Uncharacterized protein</fullName>
    </submittedName>
</protein>
<dbReference type="Proteomes" id="UP000622547">
    <property type="component" value="Unassembled WGS sequence"/>
</dbReference>
<proteinExistence type="predicted"/>
<keyword evidence="3" id="KW-1185">Reference proteome</keyword>
<evidence type="ECO:0000256" key="1">
    <source>
        <dbReference type="SAM" id="MobiDB-lite"/>
    </source>
</evidence>
<organism evidence="2 3">
    <name type="scientific">Planotetraspora phitsanulokensis</name>
    <dbReference type="NCBI Taxonomy" id="575192"/>
    <lineage>
        <taxon>Bacteria</taxon>
        <taxon>Bacillati</taxon>
        <taxon>Actinomycetota</taxon>
        <taxon>Actinomycetes</taxon>
        <taxon>Streptosporangiales</taxon>
        <taxon>Streptosporangiaceae</taxon>
        <taxon>Planotetraspora</taxon>
    </lineage>
</organism>
<gene>
    <name evidence="2" type="ORF">Pph01_33460</name>
</gene>
<reference evidence="2 3" key="1">
    <citation type="submission" date="2021-01" db="EMBL/GenBank/DDBJ databases">
        <title>Whole genome shotgun sequence of Planotetraspora phitsanulokensis NBRC 104273.</title>
        <authorList>
            <person name="Komaki H."/>
            <person name="Tamura T."/>
        </authorList>
    </citation>
    <scope>NUCLEOTIDE SEQUENCE [LARGE SCALE GENOMIC DNA]</scope>
    <source>
        <strain evidence="2 3">NBRC 104273</strain>
    </source>
</reference>
<sequence length="72" mass="8151">MGLDRRWPATNHQPVAFGGNGRGHIELRRARMHPTEAEPEPDERTERQAITKILIRRLDTTETTVCSNSTGN</sequence>
<comment type="caution">
    <text evidence="2">The sequence shown here is derived from an EMBL/GenBank/DDBJ whole genome shotgun (WGS) entry which is preliminary data.</text>
</comment>
<dbReference type="EMBL" id="BOOP01000013">
    <property type="protein sequence ID" value="GII38343.1"/>
    <property type="molecule type" value="Genomic_DNA"/>
</dbReference>
<evidence type="ECO:0000313" key="3">
    <source>
        <dbReference type="Proteomes" id="UP000622547"/>
    </source>
</evidence>
<name>A0A8J3XJ93_9ACTN</name>
<accession>A0A8J3XJ93</accession>
<evidence type="ECO:0000313" key="2">
    <source>
        <dbReference type="EMBL" id="GII38343.1"/>
    </source>
</evidence>
<dbReference type="AlphaFoldDB" id="A0A8J3XJ93"/>